<evidence type="ECO:0000313" key="2">
    <source>
        <dbReference type="Proteomes" id="UP000236630"/>
    </source>
</evidence>
<proteinExistence type="predicted"/>
<organism evidence="1 2">
    <name type="scientific">Citrus unshiu</name>
    <name type="common">Satsuma mandarin</name>
    <name type="synonym">Citrus nobilis var. unshiu</name>
    <dbReference type="NCBI Taxonomy" id="55188"/>
    <lineage>
        <taxon>Eukaryota</taxon>
        <taxon>Viridiplantae</taxon>
        <taxon>Streptophyta</taxon>
        <taxon>Embryophyta</taxon>
        <taxon>Tracheophyta</taxon>
        <taxon>Spermatophyta</taxon>
        <taxon>Magnoliopsida</taxon>
        <taxon>eudicotyledons</taxon>
        <taxon>Gunneridae</taxon>
        <taxon>Pentapetalae</taxon>
        <taxon>rosids</taxon>
        <taxon>malvids</taxon>
        <taxon>Sapindales</taxon>
        <taxon>Rutaceae</taxon>
        <taxon>Aurantioideae</taxon>
        <taxon>Citrus</taxon>
    </lineage>
</organism>
<dbReference type="Proteomes" id="UP000236630">
    <property type="component" value="Unassembled WGS sequence"/>
</dbReference>
<keyword evidence="2" id="KW-1185">Reference proteome</keyword>
<accession>A0A2H5MW74</accession>
<sequence>MFFWRLQTDFTKLKVKFVDEFRKQAQEMISTIHPKRLRLETEELSKAMDIRIVKAGKYTGLL</sequence>
<dbReference type="AlphaFoldDB" id="A0A2H5MW74"/>
<reference evidence="1 2" key="1">
    <citation type="journal article" date="2017" name="Front. Genet.">
        <title>Draft sequencing of the heterozygous diploid genome of Satsuma (Citrus unshiu Marc.) using a hybrid assembly approach.</title>
        <authorList>
            <person name="Shimizu T."/>
            <person name="Tanizawa Y."/>
            <person name="Mochizuki T."/>
            <person name="Nagasaki H."/>
            <person name="Yoshioka T."/>
            <person name="Toyoda A."/>
            <person name="Fujiyama A."/>
            <person name="Kaminuma E."/>
            <person name="Nakamura Y."/>
        </authorList>
    </citation>
    <scope>NUCLEOTIDE SEQUENCE [LARGE SCALE GENOMIC DNA]</scope>
    <source>
        <strain evidence="2">cv. Miyagawa wase</strain>
    </source>
</reference>
<protein>
    <submittedName>
        <fullName evidence="1">Uncharacterized protein</fullName>
    </submittedName>
</protein>
<comment type="caution">
    <text evidence="1">The sequence shown here is derived from an EMBL/GenBank/DDBJ whole genome shotgun (WGS) entry which is preliminary data.</text>
</comment>
<name>A0A2H5MW74_CITUN</name>
<dbReference type="EMBL" id="BDQV01005401">
    <property type="protein sequence ID" value="GAY32216.1"/>
    <property type="molecule type" value="Genomic_DNA"/>
</dbReference>
<evidence type="ECO:0000313" key="1">
    <source>
        <dbReference type="EMBL" id="GAY32216.1"/>
    </source>
</evidence>
<gene>
    <name evidence="1" type="ORF">CUMW_285330</name>
</gene>